<keyword evidence="1" id="KW-0732">Signal</keyword>
<organism evidence="2 3">
    <name type="scientific">Pseudoalteromonas rubra</name>
    <dbReference type="NCBI Taxonomy" id="43658"/>
    <lineage>
        <taxon>Bacteria</taxon>
        <taxon>Pseudomonadati</taxon>
        <taxon>Pseudomonadota</taxon>
        <taxon>Gammaproteobacteria</taxon>
        <taxon>Alteromonadales</taxon>
        <taxon>Pseudoalteromonadaceae</taxon>
        <taxon>Pseudoalteromonas</taxon>
    </lineage>
</organism>
<dbReference type="GeneID" id="61357043"/>
<evidence type="ECO:0008006" key="4">
    <source>
        <dbReference type="Google" id="ProtNLM"/>
    </source>
</evidence>
<dbReference type="AlphaFoldDB" id="A0A8T0CC73"/>
<feature type="chain" id="PRO_5035785934" description="Tetratricopeptide repeat protein" evidence="1">
    <location>
        <begin position="23"/>
        <end position="119"/>
    </location>
</feature>
<accession>A0A8T0CC73</accession>
<name>A0A8T0CC73_9GAMM</name>
<proteinExistence type="predicted"/>
<protein>
    <recommendedName>
        <fullName evidence="4">Tetratricopeptide repeat protein</fullName>
    </recommendedName>
</protein>
<evidence type="ECO:0000256" key="1">
    <source>
        <dbReference type="SAM" id="SignalP"/>
    </source>
</evidence>
<gene>
    <name evidence="2" type="ORF">PRUB_a5335</name>
</gene>
<comment type="caution">
    <text evidence="2">The sequence shown here is derived from an EMBL/GenBank/DDBJ whole genome shotgun (WGS) entry which is preliminary data.</text>
</comment>
<dbReference type="Proteomes" id="UP000016480">
    <property type="component" value="Unassembled WGS sequence"/>
</dbReference>
<evidence type="ECO:0000313" key="3">
    <source>
        <dbReference type="Proteomes" id="UP000016480"/>
    </source>
</evidence>
<evidence type="ECO:0000313" key="2">
    <source>
        <dbReference type="EMBL" id="KAF7787652.1"/>
    </source>
</evidence>
<sequence>MHKFYLFVSVMLIALCSFTVFAKDKGIVEEYQSIKANYVVQFKKGNYEAAYKAAIDLLHIDPTDPIAYLQLIMAARELGGDLKVIRDNFEPWVSESNLKEKELKLLADMLIESPRVESK</sequence>
<feature type="signal peptide" evidence="1">
    <location>
        <begin position="1"/>
        <end position="22"/>
    </location>
</feature>
<dbReference type="RefSeq" id="WP_010387300.1">
    <property type="nucleotide sequence ID" value="NZ_AHCD03000029.1"/>
</dbReference>
<dbReference type="EMBL" id="AHCD03000029">
    <property type="protein sequence ID" value="KAF7787652.1"/>
    <property type="molecule type" value="Genomic_DNA"/>
</dbReference>
<reference evidence="2 3" key="1">
    <citation type="journal article" date="2012" name="J. Bacteriol.">
        <title>Genome sequence of the cycloprodigiosin-producing bacterial strain Pseudoalteromonas rubra ATCC 29570(T).</title>
        <authorList>
            <person name="Xie B.B."/>
            <person name="Shu Y.L."/>
            <person name="Qin Q.L."/>
            <person name="Rong J.C."/>
            <person name="Zhang X.Y."/>
            <person name="Chen X.L."/>
            <person name="Zhou B.C."/>
            <person name="Zhang Y.Z."/>
        </authorList>
    </citation>
    <scope>NUCLEOTIDE SEQUENCE [LARGE SCALE GENOMIC DNA]</scope>
    <source>
        <strain evidence="2 3">DSM 6842</strain>
    </source>
</reference>